<evidence type="ECO:0000313" key="1">
    <source>
        <dbReference type="EMBL" id="MBN1573141.1"/>
    </source>
</evidence>
<organism evidence="1 2">
    <name type="scientific">Candidatus Zymogenus saltonus</name>
    <dbReference type="NCBI Taxonomy" id="2844893"/>
    <lineage>
        <taxon>Bacteria</taxon>
        <taxon>Deltaproteobacteria</taxon>
        <taxon>Candidatus Zymogenia</taxon>
        <taxon>Candidatus Zymogeniales</taxon>
        <taxon>Candidatus Zymogenaceae</taxon>
        <taxon>Candidatus Zymogenus</taxon>
    </lineage>
</organism>
<keyword evidence="1" id="KW-0251">Elongation factor</keyword>
<comment type="caution">
    <text evidence="1">The sequence shown here is derived from an EMBL/GenBank/DDBJ whole genome shotgun (WGS) entry which is preliminary data.</text>
</comment>
<gene>
    <name evidence="1" type="ORF">JW984_08095</name>
</gene>
<dbReference type="GO" id="GO:0003746">
    <property type="term" value="F:translation elongation factor activity"/>
    <property type="evidence" value="ECO:0007669"/>
    <property type="project" value="UniProtKB-KW"/>
</dbReference>
<sequence length="84" mass="8981">MSEEVKVGEIVKFFAKPSVAAIKVTEGIKVGDELHYRGATTDFTEVVESMEVDNKKVAEAATGSLVGIKVGERVRPGDTVLKTS</sequence>
<dbReference type="EMBL" id="JAFGIX010000040">
    <property type="protein sequence ID" value="MBN1573141.1"/>
    <property type="molecule type" value="Genomic_DNA"/>
</dbReference>
<protein>
    <submittedName>
        <fullName evidence="1">Translation elongation factor-like protein</fullName>
    </submittedName>
</protein>
<reference evidence="1" key="1">
    <citation type="journal article" date="2021" name="Environ. Microbiol.">
        <title>Genomic characterization of three novel Desulfobacterota classes expand the metabolic and phylogenetic diversity of the phylum.</title>
        <authorList>
            <person name="Murphy C.L."/>
            <person name="Biggerstaff J."/>
            <person name="Eichhorn A."/>
            <person name="Ewing E."/>
            <person name="Shahan R."/>
            <person name="Soriano D."/>
            <person name="Stewart S."/>
            <person name="VanMol K."/>
            <person name="Walker R."/>
            <person name="Walters P."/>
            <person name="Elshahed M.S."/>
            <person name="Youssef N.H."/>
        </authorList>
    </citation>
    <scope>NUCLEOTIDE SEQUENCE</scope>
    <source>
        <strain evidence="1">Zod_Metabat.24</strain>
    </source>
</reference>
<accession>A0A9D8KDT5</accession>
<dbReference type="SUPFAM" id="SSF50447">
    <property type="entry name" value="Translation proteins"/>
    <property type="match status" value="1"/>
</dbReference>
<dbReference type="Proteomes" id="UP000809273">
    <property type="component" value="Unassembled WGS sequence"/>
</dbReference>
<proteinExistence type="predicted"/>
<evidence type="ECO:0000313" key="2">
    <source>
        <dbReference type="Proteomes" id="UP000809273"/>
    </source>
</evidence>
<name>A0A9D8KDT5_9DELT</name>
<keyword evidence="1" id="KW-0648">Protein biosynthesis</keyword>
<reference evidence="1" key="2">
    <citation type="submission" date="2021-01" db="EMBL/GenBank/DDBJ databases">
        <authorList>
            <person name="Hahn C.R."/>
            <person name="Youssef N.H."/>
            <person name="Elshahed M."/>
        </authorList>
    </citation>
    <scope>NUCLEOTIDE SEQUENCE</scope>
    <source>
        <strain evidence="1">Zod_Metabat.24</strain>
    </source>
</reference>
<dbReference type="Gene3D" id="2.40.30.10">
    <property type="entry name" value="Translation factors"/>
    <property type="match status" value="1"/>
</dbReference>
<dbReference type="InterPro" id="IPR009000">
    <property type="entry name" value="Transl_B-barrel_sf"/>
</dbReference>
<dbReference type="AlphaFoldDB" id="A0A9D8KDT5"/>